<feature type="domain" description="Immunity MXAN-0049 protein" evidence="1">
    <location>
        <begin position="65"/>
        <end position="183"/>
    </location>
</feature>
<dbReference type="RefSeq" id="WP_273612462.1">
    <property type="nucleotide sequence ID" value="NZ_CP117416.1"/>
</dbReference>
<dbReference type="AlphaFoldDB" id="A0AAX3LW24"/>
<evidence type="ECO:0000259" key="1">
    <source>
        <dbReference type="Pfam" id="PF07791"/>
    </source>
</evidence>
<evidence type="ECO:0000313" key="2">
    <source>
        <dbReference type="EMBL" id="WCT53903.1"/>
    </source>
</evidence>
<proteinExistence type="predicted"/>
<name>A0AAX3LW24_9BACL</name>
<gene>
    <name evidence="2" type="ORF">PQ456_11845</name>
</gene>
<accession>A0AAX3LW24</accession>
<dbReference type="Proteomes" id="UP001220509">
    <property type="component" value="Chromosome"/>
</dbReference>
<protein>
    <recommendedName>
        <fullName evidence="1">Immunity MXAN-0049 protein domain-containing protein</fullName>
    </recommendedName>
</protein>
<dbReference type="KEGG" id="pka:PQ456_11845"/>
<dbReference type="EMBL" id="CP117416">
    <property type="protein sequence ID" value="WCT53903.1"/>
    <property type="molecule type" value="Genomic_DNA"/>
</dbReference>
<sequence>MQYYVLEYQYPRKGFISGGATFLPALDQYYDPDHTELPTHTTAEVILDSNLRKMDVDFFYTGNRATVVSDAWKQLLEQWNVVAQFIPAQIYYYNQEPVPGTYWIAHRLKSLDCVDYEQSQYAGKKLVLRSIEQPPRRIAKGFEQIILDEQKIKQDEFFTLEYTYISNPIISEKLYQEIQKHKLKIHATPIEQFRP</sequence>
<dbReference type="Pfam" id="PF07791">
    <property type="entry name" value="Imm11"/>
    <property type="match status" value="1"/>
</dbReference>
<evidence type="ECO:0000313" key="3">
    <source>
        <dbReference type="Proteomes" id="UP001220509"/>
    </source>
</evidence>
<organism evidence="2 3">
    <name type="scientific">Paenibacillus kyungheensis</name>
    <dbReference type="NCBI Taxonomy" id="1452732"/>
    <lineage>
        <taxon>Bacteria</taxon>
        <taxon>Bacillati</taxon>
        <taxon>Bacillota</taxon>
        <taxon>Bacilli</taxon>
        <taxon>Bacillales</taxon>
        <taxon>Paenibacillaceae</taxon>
        <taxon>Paenibacillus</taxon>
    </lineage>
</organism>
<reference evidence="2 3" key="1">
    <citation type="submission" date="2023-02" db="EMBL/GenBank/DDBJ databases">
        <title>Genome sequence of Paenibacillus kyungheensis KACC 18744.</title>
        <authorList>
            <person name="Kim S."/>
            <person name="Heo J."/>
            <person name="Kwon S.-W."/>
        </authorList>
    </citation>
    <scope>NUCLEOTIDE SEQUENCE [LARGE SCALE GENOMIC DNA]</scope>
    <source>
        <strain evidence="2 3">KACC 18744</strain>
    </source>
</reference>
<dbReference type="InterPro" id="IPR012433">
    <property type="entry name" value="Imm11"/>
</dbReference>
<keyword evidence="3" id="KW-1185">Reference proteome</keyword>